<organism evidence="2">
    <name type="scientific">Brachymna tenuis</name>
    <dbReference type="NCBI Taxonomy" id="2575665"/>
    <lineage>
        <taxon>Eukaryota</taxon>
        <taxon>Metazoa</taxon>
        <taxon>Ecdysozoa</taxon>
        <taxon>Arthropoda</taxon>
        <taxon>Hexapoda</taxon>
        <taxon>Insecta</taxon>
        <taxon>Pterygota</taxon>
        <taxon>Neoptera</taxon>
        <taxon>Paraneoptera</taxon>
        <taxon>Hemiptera</taxon>
        <taxon>Heteroptera</taxon>
        <taxon>Panheteroptera</taxon>
        <taxon>Pentatomomorpha</taxon>
        <taxon>Pentatomoidea</taxon>
        <taxon>Pentatomidae</taxon>
        <taxon>Pentatominae</taxon>
        <taxon>Brachymna</taxon>
    </lineage>
</organism>
<keyword evidence="2" id="KW-0496">Mitochondrion</keyword>
<keyword evidence="1" id="KW-0472">Membrane</keyword>
<proteinExistence type="predicted"/>
<dbReference type="AlphaFoldDB" id="A0A4D6X052"/>
<reference evidence="2" key="1">
    <citation type="journal article" date="2019" name="Syst. Entomol.">
        <title>Higher level phylogeny and evolutionary history of Pentatomomorpha (Hemiptera: Heteroptera) inferred from mitochondrial genome sequences.</title>
        <authorList>
            <person name="Liu Y."/>
            <person name="Li H."/>
            <person name="Song F."/>
            <person name="Zhao Y."/>
            <person name="Wilson J.J."/>
            <person name="Cai W."/>
        </authorList>
    </citation>
    <scope>NUCLEOTIDE SEQUENCE</scope>
</reference>
<feature type="transmembrane region" description="Helical" evidence="1">
    <location>
        <begin position="12"/>
        <end position="31"/>
    </location>
</feature>
<sequence length="52" mass="6644">MPQMAPLWWETLYMMFIMSFMMVNIMMYFTIKNDFKSKKKEKKMFINMNWTW</sequence>
<dbReference type="EMBL" id="MF497711">
    <property type="protein sequence ID" value="QCI09264.1"/>
    <property type="molecule type" value="Genomic_DNA"/>
</dbReference>
<gene>
    <name evidence="2" type="primary">ATP8</name>
</gene>
<evidence type="ECO:0000256" key="1">
    <source>
        <dbReference type="SAM" id="Phobius"/>
    </source>
</evidence>
<geneLocation type="mitochondrion" evidence="2"/>
<name>A0A4D6X052_9HEMI</name>
<evidence type="ECO:0000313" key="2">
    <source>
        <dbReference type="EMBL" id="QCI09264.1"/>
    </source>
</evidence>
<protein>
    <submittedName>
        <fullName evidence="2">ATP synthase F0 subunit 8</fullName>
    </submittedName>
</protein>
<accession>A0A4D6X052</accession>
<keyword evidence="1" id="KW-1133">Transmembrane helix</keyword>
<keyword evidence="1" id="KW-0812">Transmembrane</keyword>